<proteinExistence type="predicted"/>
<dbReference type="InterPro" id="IPR001810">
    <property type="entry name" value="F-box_dom"/>
</dbReference>
<dbReference type="SUPFAM" id="SSF81383">
    <property type="entry name" value="F-box domain"/>
    <property type="match status" value="1"/>
</dbReference>
<accession>E4Y6T6</accession>
<feature type="domain" description="F-box" evidence="1">
    <location>
        <begin position="15"/>
        <end position="64"/>
    </location>
</feature>
<evidence type="ECO:0000259" key="1">
    <source>
        <dbReference type="PROSITE" id="PS50181"/>
    </source>
</evidence>
<evidence type="ECO:0000313" key="2">
    <source>
        <dbReference type="EMBL" id="CBY31336.1"/>
    </source>
</evidence>
<gene>
    <name evidence="2" type="ORF">GSOID_T00025235001</name>
</gene>
<sequence>MELPISSVLQQIAQEMNINELPPEILVNIIRSASEIDPAKGNQLEKVCWLWKDVIDSHELWKEITVSHLEKSEVWKKFLNANVVEKMIEKGKDSPKMERNSQYKEALRYTLEIEKSLRNMRF</sequence>
<dbReference type="EMBL" id="FN654299">
    <property type="protein sequence ID" value="CBY31336.1"/>
    <property type="molecule type" value="Genomic_DNA"/>
</dbReference>
<organism evidence="2">
    <name type="scientific">Oikopleura dioica</name>
    <name type="common">Tunicate</name>
    <dbReference type="NCBI Taxonomy" id="34765"/>
    <lineage>
        <taxon>Eukaryota</taxon>
        <taxon>Metazoa</taxon>
        <taxon>Chordata</taxon>
        <taxon>Tunicata</taxon>
        <taxon>Appendicularia</taxon>
        <taxon>Copelata</taxon>
        <taxon>Oikopleuridae</taxon>
        <taxon>Oikopleura</taxon>
    </lineage>
</organism>
<dbReference type="AlphaFoldDB" id="E4Y6T6"/>
<dbReference type="Proteomes" id="UP000011014">
    <property type="component" value="Unassembled WGS sequence"/>
</dbReference>
<reference evidence="2" key="1">
    <citation type="journal article" date="2010" name="Science">
        <title>Plasticity of animal genome architecture unmasked by rapid evolution of a pelagic tunicate.</title>
        <authorList>
            <person name="Denoeud F."/>
            <person name="Henriet S."/>
            <person name="Mungpakdee S."/>
            <person name="Aury J.M."/>
            <person name="Da Silva C."/>
            <person name="Brinkmann H."/>
            <person name="Mikhaleva J."/>
            <person name="Olsen L.C."/>
            <person name="Jubin C."/>
            <person name="Canestro C."/>
            <person name="Bouquet J.M."/>
            <person name="Danks G."/>
            <person name="Poulain J."/>
            <person name="Campsteijn C."/>
            <person name="Adamski M."/>
            <person name="Cross I."/>
            <person name="Yadetie F."/>
            <person name="Muffato M."/>
            <person name="Louis A."/>
            <person name="Butcher S."/>
            <person name="Tsagkogeorga G."/>
            <person name="Konrad A."/>
            <person name="Singh S."/>
            <person name="Jensen M.F."/>
            <person name="Cong E.H."/>
            <person name="Eikeseth-Otteraa H."/>
            <person name="Noel B."/>
            <person name="Anthouard V."/>
            <person name="Porcel B.M."/>
            <person name="Kachouri-Lafond R."/>
            <person name="Nishino A."/>
            <person name="Ugolini M."/>
            <person name="Chourrout P."/>
            <person name="Nishida H."/>
            <person name="Aasland R."/>
            <person name="Huzurbazar S."/>
            <person name="Westhof E."/>
            <person name="Delsuc F."/>
            <person name="Lehrach H."/>
            <person name="Reinhardt R."/>
            <person name="Weissenbach J."/>
            <person name="Roy S.W."/>
            <person name="Artiguenave F."/>
            <person name="Postlethwait J.H."/>
            <person name="Manak J.R."/>
            <person name="Thompson E.M."/>
            <person name="Jaillon O."/>
            <person name="Du Pasquier L."/>
            <person name="Boudinot P."/>
            <person name="Liberles D.A."/>
            <person name="Volff J.N."/>
            <person name="Philippe H."/>
            <person name="Lenhard B."/>
            <person name="Roest Crollius H."/>
            <person name="Wincker P."/>
            <person name="Chourrout D."/>
        </authorList>
    </citation>
    <scope>NUCLEOTIDE SEQUENCE [LARGE SCALE GENOMIC DNA]</scope>
</reference>
<dbReference type="PROSITE" id="PS50181">
    <property type="entry name" value="FBOX"/>
    <property type="match status" value="1"/>
</dbReference>
<dbReference type="Pfam" id="PF12937">
    <property type="entry name" value="F-box-like"/>
    <property type="match status" value="1"/>
</dbReference>
<dbReference type="Gene3D" id="1.20.1280.50">
    <property type="match status" value="1"/>
</dbReference>
<dbReference type="InterPro" id="IPR036047">
    <property type="entry name" value="F-box-like_dom_sf"/>
</dbReference>
<name>E4Y6T6_OIKDI</name>
<protein>
    <recommendedName>
        <fullName evidence="1">F-box domain-containing protein</fullName>
    </recommendedName>
</protein>